<reference evidence="4 5" key="1">
    <citation type="submission" date="2024-07" db="EMBL/GenBank/DDBJ databases">
        <title>Chromosome-level genome assembly of the water stick insect Ranatra chinensis (Heteroptera: Nepidae).</title>
        <authorList>
            <person name="Liu X."/>
        </authorList>
    </citation>
    <scope>NUCLEOTIDE SEQUENCE [LARGE SCALE GENOMIC DNA]</scope>
    <source>
        <strain evidence="4">Cailab_2021Rc</strain>
        <tissue evidence="4">Muscle</tissue>
    </source>
</reference>
<dbReference type="InterPro" id="IPR001878">
    <property type="entry name" value="Znf_CCHC"/>
</dbReference>
<sequence length="392" mass="45391">MEDIQQLMGQQAMMAAQATLQGVPSSAETHAIQKVNMLMLRALNIPEFEGENSMLSDFIEQGGCLMAQIEGSGLDETSKLAIRQMLVGRVSVTVRRELGVSMSVEWNEFTKKLKEGYGGARKLYQKQVVSLLRTYRQKGEAPTNFAQSVEARTRVISERIMESEEDKVRAQITIEVVKSLVVEHVRREMPERVRKTLKNPTKPLRLDEVVDMIKEEDEDFREERKSEEGWTKVSRPPPKRQEYRPQKDYRQVQATSNRKWTPKGTPRENKPSNGYRRYEQDSRRCYQCQERGHIARFCPYIQRPSGFRERGEPMEVNVADLIRDYDVRRKGYVWREKGTSSRSSGEDRTYSSSDEEGRRSSRNRNSKSGDEKWQKKKKTYSDAAQQGKVSGQ</sequence>
<dbReference type="SUPFAM" id="SSF57756">
    <property type="entry name" value="Retrovirus zinc finger-like domains"/>
    <property type="match status" value="1"/>
</dbReference>
<evidence type="ECO:0000313" key="4">
    <source>
        <dbReference type="EMBL" id="KAL1124586.1"/>
    </source>
</evidence>
<dbReference type="PROSITE" id="PS50158">
    <property type="entry name" value="ZF_CCHC"/>
    <property type="match status" value="1"/>
</dbReference>
<evidence type="ECO:0000256" key="2">
    <source>
        <dbReference type="SAM" id="MobiDB-lite"/>
    </source>
</evidence>
<keyword evidence="1" id="KW-0863">Zinc-finger</keyword>
<organism evidence="4 5">
    <name type="scientific">Ranatra chinensis</name>
    <dbReference type="NCBI Taxonomy" id="642074"/>
    <lineage>
        <taxon>Eukaryota</taxon>
        <taxon>Metazoa</taxon>
        <taxon>Ecdysozoa</taxon>
        <taxon>Arthropoda</taxon>
        <taxon>Hexapoda</taxon>
        <taxon>Insecta</taxon>
        <taxon>Pterygota</taxon>
        <taxon>Neoptera</taxon>
        <taxon>Paraneoptera</taxon>
        <taxon>Hemiptera</taxon>
        <taxon>Heteroptera</taxon>
        <taxon>Panheteroptera</taxon>
        <taxon>Nepomorpha</taxon>
        <taxon>Nepidae</taxon>
        <taxon>Ranatrinae</taxon>
        <taxon>Ranatra</taxon>
    </lineage>
</organism>
<accession>A0ABD0YB73</accession>
<feature type="compositionally biased region" description="Basic and acidic residues" evidence="2">
    <location>
        <begin position="335"/>
        <end position="359"/>
    </location>
</feature>
<name>A0ABD0YB73_9HEMI</name>
<feature type="region of interest" description="Disordered" evidence="2">
    <location>
        <begin position="335"/>
        <end position="392"/>
    </location>
</feature>
<evidence type="ECO:0000256" key="1">
    <source>
        <dbReference type="PROSITE-ProRule" id="PRU00047"/>
    </source>
</evidence>
<feature type="compositionally biased region" description="Polar residues" evidence="2">
    <location>
        <begin position="382"/>
        <end position="392"/>
    </location>
</feature>
<dbReference type="Gene3D" id="4.10.60.10">
    <property type="entry name" value="Zinc finger, CCHC-type"/>
    <property type="match status" value="1"/>
</dbReference>
<keyword evidence="1" id="KW-0479">Metal-binding</keyword>
<feature type="region of interest" description="Disordered" evidence="2">
    <location>
        <begin position="220"/>
        <end position="282"/>
    </location>
</feature>
<feature type="compositionally biased region" description="Basic and acidic residues" evidence="2">
    <location>
        <begin position="239"/>
        <end position="250"/>
    </location>
</feature>
<dbReference type="Proteomes" id="UP001558652">
    <property type="component" value="Unassembled WGS sequence"/>
</dbReference>
<keyword evidence="1" id="KW-0862">Zinc</keyword>
<gene>
    <name evidence="4" type="ORF">AAG570_001210</name>
</gene>
<dbReference type="AlphaFoldDB" id="A0ABD0YB73"/>
<feature type="compositionally biased region" description="Basic and acidic residues" evidence="2">
    <location>
        <begin position="221"/>
        <end position="230"/>
    </location>
</feature>
<dbReference type="EMBL" id="JBFDAA010000010">
    <property type="protein sequence ID" value="KAL1124586.1"/>
    <property type="molecule type" value="Genomic_DNA"/>
</dbReference>
<protein>
    <recommendedName>
        <fullName evidence="3">CCHC-type domain-containing protein</fullName>
    </recommendedName>
</protein>
<dbReference type="GO" id="GO:0008270">
    <property type="term" value="F:zinc ion binding"/>
    <property type="evidence" value="ECO:0007669"/>
    <property type="project" value="UniProtKB-KW"/>
</dbReference>
<keyword evidence="5" id="KW-1185">Reference proteome</keyword>
<dbReference type="InterPro" id="IPR036875">
    <property type="entry name" value="Znf_CCHC_sf"/>
</dbReference>
<comment type="caution">
    <text evidence="4">The sequence shown here is derived from an EMBL/GenBank/DDBJ whole genome shotgun (WGS) entry which is preliminary data.</text>
</comment>
<evidence type="ECO:0000313" key="5">
    <source>
        <dbReference type="Proteomes" id="UP001558652"/>
    </source>
</evidence>
<feature type="domain" description="CCHC-type" evidence="3">
    <location>
        <begin position="283"/>
        <end position="299"/>
    </location>
</feature>
<proteinExistence type="predicted"/>
<evidence type="ECO:0000259" key="3">
    <source>
        <dbReference type="PROSITE" id="PS50158"/>
    </source>
</evidence>
<feature type="compositionally biased region" description="Basic and acidic residues" evidence="2">
    <location>
        <begin position="265"/>
        <end position="282"/>
    </location>
</feature>